<comment type="caution">
    <text evidence="1">The sequence shown here is derived from an EMBL/GenBank/DDBJ whole genome shotgun (WGS) entry which is preliminary data.</text>
</comment>
<evidence type="ECO:0000313" key="1">
    <source>
        <dbReference type="EMBL" id="KAF3438181.1"/>
    </source>
</evidence>
<dbReference type="AlphaFoldDB" id="A0A8K0E0R2"/>
<sequence length="111" mass="12514">MGNPVLAFGGAKGSCTLAPRKTLQDLLNARQDSHNVFKSTEEASYSDTIVFMETVGSHRRRQIFLLKNGLKPYFCVEGYFGLLRYFENLKTKKKVRTLGHRCSTGQKHSDA</sequence>
<organism evidence="1 2">
    <name type="scientific">Rhamnella rubrinervis</name>
    <dbReference type="NCBI Taxonomy" id="2594499"/>
    <lineage>
        <taxon>Eukaryota</taxon>
        <taxon>Viridiplantae</taxon>
        <taxon>Streptophyta</taxon>
        <taxon>Embryophyta</taxon>
        <taxon>Tracheophyta</taxon>
        <taxon>Spermatophyta</taxon>
        <taxon>Magnoliopsida</taxon>
        <taxon>eudicotyledons</taxon>
        <taxon>Gunneridae</taxon>
        <taxon>Pentapetalae</taxon>
        <taxon>rosids</taxon>
        <taxon>fabids</taxon>
        <taxon>Rosales</taxon>
        <taxon>Rhamnaceae</taxon>
        <taxon>rhamnoid group</taxon>
        <taxon>Rhamneae</taxon>
        <taxon>Rhamnella</taxon>
    </lineage>
</organism>
<evidence type="ECO:0000313" key="2">
    <source>
        <dbReference type="Proteomes" id="UP000796880"/>
    </source>
</evidence>
<protein>
    <submittedName>
        <fullName evidence="1">Uncharacterized protein</fullName>
    </submittedName>
</protein>
<reference evidence="1" key="1">
    <citation type="submission" date="2020-03" db="EMBL/GenBank/DDBJ databases">
        <title>A high-quality chromosome-level genome assembly of a woody plant with both climbing and erect habits, Rhamnella rubrinervis.</title>
        <authorList>
            <person name="Lu Z."/>
            <person name="Yang Y."/>
            <person name="Zhu X."/>
            <person name="Sun Y."/>
        </authorList>
    </citation>
    <scope>NUCLEOTIDE SEQUENCE</scope>
    <source>
        <strain evidence="1">BYM</strain>
        <tissue evidence="1">Leaf</tissue>
    </source>
</reference>
<proteinExistence type="predicted"/>
<name>A0A8K0E0R2_9ROSA</name>
<dbReference type="EMBL" id="VOIH02000009">
    <property type="protein sequence ID" value="KAF3438181.1"/>
    <property type="molecule type" value="Genomic_DNA"/>
</dbReference>
<dbReference type="Proteomes" id="UP000796880">
    <property type="component" value="Unassembled WGS sequence"/>
</dbReference>
<accession>A0A8K0E0R2</accession>
<gene>
    <name evidence="1" type="ORF">FNV43_RR20938</name>
</gene>
<keyword evidence="2" id="KW-1185">Reference proteome</keyword>